<protein>
    <recommendedName>
        <fullName evidence="4">Oxidoreductase</fullName>
    </recommendedName>
</protein>
<evidence type="ECO:0000256" key="1">
    <source>
        <dbReference type="SAM" id="Phobius"/>
    </source>
</evidence>
<accession>A0ABN3QWY1</accession>
<name>A0ABN3QWY1_9ACTN</name>
<sequence length="471" mass="50867">MVNVRSRHGTHGYRRAVELTSREQDLVAAVRAGRVLTCGTLGPAELATSEDPDHLIRADVIRDILLGRLLDDPDPRGLWLRHARIIGPLDLECVRTDVTLALLSCHLGERVTLQQAELPFLKLDGSHTRGIDADGVHIRGHLALCGGFRADGPVRLLDARIDGNLECEQASMVNRTGPALAGDRARVQGSVFLRDGFEAAGTGEFGAVRFTSAQLGGFDLRDARLFNPGGPALVLYWSTTTWLRVPADAIRGAGDLHDPGTWSGTGTIGLDNLTYTDLRAGGADLDQWLRWLARHTPAYAAQPYQQLAALHRAAGHEPEARRILIAQQDDLLARGLVTGRWARLRHRLLRLLLGYGYQTWRALAALLAVTAMAVGLGLAAGHLHATPDRYVASHTDKSATPGTACSILEQVGVGLDRGLPLINTGVRERCDVDTVSVPGQLVSAVLWILQLLAWALATLVIAGYSGLIRRS</sequence>
<gene>
    <name evidence="2" type="ORF">GCM10010411_91500</name>
</gene>
<proteinExistence type="predicted"/>
<keyword evidence="1" id="KW-0472">Membrane</keyword>
<evidence type="ECO:0008006" key="4">
    <source>
        <dbReference type="Google" id="ProtNLM"/>
    </source>
</evidence>
<feature type="transmembrane region" description="Helical" evidence="1">
    <location>
        <begin position="444"/>
        <end position="467"/>
    </location>
</feature>
<keyword evidence="1" id="KW-1133">Transmembrane helix</keyword>
<dbReference type="Proteomes" id="UP001501509">
    <property type="component" value="Unassembled WGS sequence"/>
</dbReference>
<reference evidence="3" key="1">
    <citation type="journal article" date="2019" name="Int. J. Syst. Evol. Microbiol.">
        <title>The Global Catalogue of Microorganisms (GCM) 10K type strain sequencing project: providing services to taxonomists for standard genome sequencing and annotation.</title>
        <authorList>
            <consortium name="The Broad Institute Genomics Platform"/>
            <consortium name="The Broad Institute Genome Sequencing Center for Infectious Disease"/>
            <person name="Wu L."/>
            <person name="Ma J."/>
        </authorList>
    </citation>
    <scope>NUCLEOTIDE SEQUENCE [LARGE SCALE GENOMIC DNA]</scope>
    <source>
        <strain evidence="3">JCM 6833</strain>
    </source>
</reference>
<evidence type="ECO:0000313" key="3">
    <source>
        <dbReference type="Proteomes" id="UP001501509"/>
    </source>
</evidence>
<organism evidence="2 3">
    <name type="scientific">Actinomadura fulvescens</name>
    <dbReference type="NCBI Taxonomy" id="46160"/>
    <lineage>
        <taxon>Bacteria</taxon>
        <taxon>Bacillati</taxon>
        <taxon>Actinomycetota</taxon>
        <taxon>Actinomycetes</taxon>
        <taxon>Streptosporangiales</taxon>
        <taxon>Thermomonosporaceae</taxon>
        <taxon>Actinomadura</taxon>
    </lineage>
</organism>
<comment type="caution">
    <text evidence="2">The sequence shown here is derived from an EMBL/GenBank/DDBJ whole genome shotgun (WGS) entry which is preliminary data.</text>
</comment>
<evidence type="ECO:0000313" key="2">
    <source>
        <dbReference type="EMBL" id="GAA2637574.1"/>
    </source>
</evidence>
<keyword evidence="3" id="KW-1185">Reference proteome</keyword>
<feature type="transmembrane region" description="Helical" evidence="1">
    <location>
        <begin position="360"/>
        <end position="380"/>
    </location>
</feature>
<keyword evidence="1" id="KW-0812">Transmembrane</keyword>
<dbReference type="EMBL" id="BAAATD010000023">
    <property type="protein sequence ID" value="GAA2637574.1"/>
    <property type="molecule type" value="Genomic_DNA"/>
</dbReference>